<dbReference type="InterPro" id="IPR008753">
    <property type="entry name" value="Peptidase_M13_N"/>
</dbReference>
<dbReference type="Pfam" id="PF05649">
    <property type="entry name" value="Peptidase_M13_N"/>
    <property type="match status" value="1"/>
</dbReference>
<dbReference type="GO" id="GO:0004222">
    <property type="term" value="F:metalloendopeptidase activity"/>
    <property type="evidence" value="ECO:0007669"/>
    <property type="project" value="InterPro"/>
</dbReference>
<dbReference type="InterPro" id="IPR000718">
    <property type="entry name" value="Peptidase_M13"/>
</dbReference>
<evidence type="ECO:0000259" key="3">
    <source>
        <dbReference type="Pfam" id="PF05649"/>
    </source>
</evidence>
<dbReference type="OrthoDB" id="6475849at2759"/>
<evidence type="ECO:0000313" key="4">
    <source>
        <dbReference type="EMBL" id="CAG7786891.1"/>
    </source>
</evidence>
<name>A0A8J2KJ32_9HEXA</name>
<dbReference type="PROSITE" id="PS51885">
    <property type="entry name" value="NEPRILYSIN"/>
    <property type="match status" value="1"/>
</dbReference>
<keyword evidence="5" id="KW-1185">Reference proteome</keyword>
<dbReference type="GO" id="GO:0016485">
    <property type="term" value="P:protein processing"/>
    <property type="evidence" value="ECO:0007669"/>
    <property type="project" value="TreeGrafter"/>
</dbReference>
<dbReference type="PANTHER" id="PTHR11733">
    <property type="entry name" value="ZINC METALLOPROTEASE FAMILY M13 NEPRILYSIN-RELATED"/>
    <property type="match status" value="1"/>
</dbReference>
<dbReference type="PANTHER" id="PTHR11733:SF133">
    <property type="entry name" value="PHOSPHATE-REGULATING NEUTRAL ENDOPEPTIDASE PHEX"/>
    <property type="match status" value="1"/>
</dbReference>
<dbReference type="AlphaFoldDB" id="A0A8J2KJ32"/>
<accession>A0A8J2KJ32</accession>
<comment type="caution">
    <text evidence="4">The sequence shown here is derived from an EMBL/GenBank/DDBJ whole genome shotgun (WGS) entry which is preliminary data.</text>
</comment>
<evidence type="ECO:0000313" key="5">
    <source>
        <dbReference type="Proteomes" id="UP000708208"/>
    </source>
</evidence>
<dbReference type="Proteomes" id="UP000708208">
    <property type="component" value="Unassembled WGS sequence"/>
</dbReference>
<proteinExistence type="inferred from homology"/>
<evidence type="ECO:0000256" key="2">
    <source>
        <dbReference type="ARBA" id="ARBA00007357"/>
    </source>
</evidence>
<dbReference type="EMBL" id="CAJVCH010328629">
    <property type="protein sequence ID" value="CAG7786891.1"/>
    <property type="molecule type" value="Genomic_DNA"/>
</dbReference>
<dbReference type="GO" id="GO:0005886">
    <property type="term" value="C:plasma membrane"/>
    <property type="evidence" value="ECO:0007669"/>
    <property type="project" value="UniProtKB-SubCell"/>
</dbReference>
<comment type="similarity">
    <text evidence="2">Belongs to the peptidase M13 family.</text>
</comment>
<reference evidence="4" key="1">
    <citation type="submission" date="2021-06" db="EMBL/GenBank/DDBJ databases">
        <authorList>
            <person name="Hodson N. C."/>
            <person name="Mongue J. A."/>
            <person name="Jaron S. K."/>
        </authorList>
    </citation>
    <scope>NUCLEOTIDE SEQUENCE</scope>
</reference>
<feature type="non-terminal residue" evidence="4">
    <location>
        <position position="1"/>
    </location>
</feature>
<protein>
    <recommendedName>
        <fullName evidence="3">Peptidase M13 N-terminal domain-containing protein</fullName>
    </recommendedName>
</protein>
<organism evidence="4 5">
    <name type="scientific">Allacma fusca</name>
    <dbReference type="NCBI Taxonomy" id="39272"/>
    <lineage>
        <taxon>Eukaryota</taxon>
        <taxon>Metazoa</taxon>
        <taxon>Ecdysozoa</taxon>
        <taxon>Arthropoda</taxon>
        <taxon>Hexapoda</taxon>
        <taxon>Collembola</taxon>
        <taxon>Symphypleona</taxon>
        <taxon>Sminthuridae</taxon>
        <taxon>Allacma</taxon>
    </lineage>
</organism>
<comment type="subcellular location">
    <subcellularLocation>
        <location evidence="1">Cell membrane</location>
        <topology evidence="1">Single-pass type II membrane protein</topology>
    </subcellularLocation>
</comment>
<feature type="domain" description="Peptidase M13 N-terminal" evidence="3">
    <location>
        <begin position="37"/>
        <end position="279"/>
    </location>
</feature>
<sequence>DQELQNNTLADNNVCTTSTCQNLASNILQPMDLSVDPCQNFYTYACGKWPDFNEVRPGTARRTQFTNVAELLSTRFQDILSHTGNAQDNKHEKAAKAFYKNCMDTAKLNTDGLESLRSILNKNGGWPLLSSKTWSAHKFKLSGVIYRTRGIFAKAKLHPYMSEGLFFALSSVPAKRGRGKYLVLRQPTFFLPLMYLHDKDAHAKIFEAYESYVLKVVLELKSSSNLTTSNIEALKSKIQDMISFEVDLAAHVLDTNIFSLTHTQELITVRQLQTFFKQVQTF</sequence>
<evidence type="ECO:0000256" key="1">
    <source>
        <dbReference type="ARBA" id="ARBA00004401"/>
    </source>
</evidence>
<gene>
    <name evidence="4" type="ORF">AFUS01_LOCUS25440</name>
</gene>